<gene>
    <name evidence="1" type="ORF">D3879_06405</name>
</gene>
<accession>A0A418XKA6</accession>
<dbReference type="EMBL" id="QYUR01000002">
    <property type="protein sequence ID" value="RJG12908.1"/>
    <property type="molecule type" value="Genomic_DNA"/>
</dbReference>
<proteinExistence type="predicted"/>
<dbReference type="OrthoDB" id="9805247at2"/>
<dbReference type="InterPro" id="IPR009267">
    <property type="entry name" value="NTP_transf_6"/>
</dbReference>
<evidence type="ECO:0000313" key="2">
    <source>
        <dbReference type="Proteomes" id="UP000284021"/>
    </source>
</evidence>
<organism evidence="1 2">
    <name type="scientific">Pseudomonas cavernicola</name>
    <dbReference type="NCBI Taxonomy" id="2320866"/>
    <lineage>
        <taxon>Bacteria</taxon>
        <taxon>Pseudomonadati</taxon>
        <taxon>Pseudomonadota</taxon>
        <taxon>Gammaproteobacteria</taxon>
        <taxon>Pseudomonadales</taxon>
        <taxon>Pseudomonadaceae</taxon>
        <taxon>Pseudomonas</taxon>
    </lineage>
</organism>
<dbReference type="Proteomes" id="UP000284021">
    <property type="component" value="Unassembled WGS sequence"/>
</dbReference>
<evidence type="ECO:0000313" key="1">
    <source>
        <dbReference type="EMBL" id="RJG12908.1"/>
    </source>
</evidence>
<dbReference type="Pfam" id="PF06042">
    <property type="entry name" value="NTP_transf_6"/>
    <property type="match status" value="1"/>
</dbReference>
<name>A0A418XKA6_9PSED</name>
<sequence length="186" mass="21150">MIQLSQVQTIIAADPVRWRILRLVQELELPDCWVAAGFVRSAIWDHLHQRSTSPLPPDVDVIWFDSERTSPDLDTHIEAALRRKDQTIDWSVKNQARMHLRNDDSPYSSAVDAMTHWPETATAVAVRLGVEGVVEVAAPLGLDDLFDLVVRPTAKFQADKRQVYLNRLRSKNWLATWPDLKVPPIG</sequence>
<protein>
    <submittedName>
        <fullName evidence="1">Nucleotidyltransferase family protein</fullName>
    </submittedName>
</protein>
<keyword evidence="2" id="KW-1185">Reference proteome</keyword>
<dbReference type="PANTHER" id="PTHR39166:SF1">
    <property type="entry name" value="BLL1166 PROTEIN"/>
    <property type="match status" value="1"/>
</dbReference>
<keyword evidence="1" id="KW-0808">Transferase</keyword>
<dbReference type="RefSeq" id="WP_119953231.1">
    <property type="nucleotide sequence ID" value="NZ_QYUR01000002.1"/>
</dbReference>
<dbReference type="GO" id="GO:0016740">
    <property type="term" value="F:transferase activity"/>
    <property type="evidence" value="ECO:0007669"/>
    <property type="project" value="UniProtKB-KW"/>
</dbReference>
<dbReference type="PANTHER" id="PTHR39166">
    <property type="entry name" value="BLL1166 PROTEIN"/>
    <property type="match status" value="1"/>
</dbReference>
<reference evidence="1 2" key="1">
    <citation type="submission" date="2018-09" db="EMBL/GenBank/DDBJ databases">
        <authorList>
            <person name="Zhu H."/>
        </authorList>
    </citation>
    <scope>NUCLEOTIDE SEQUENCE [LARGE SCALE GENOMIC DNA]</scope>
    <source>
        <strain evidence="1 2">K1S02-6</strain>
    </source>
</reference>
<comment type="caution">
    <text evidence="1">The sequence shown here is derived from an EMBL/GenBank/DDBJ whole genome shotgun (WGS) entry which is preliminary data.</text>
</comment>
<dbReference type="AlphaFoldDB" id="A0A418XKA6"/>